<dbReference type="AlphaFoldDB" id="A0AAQ3K9T8"/>
<reference evidence="1 2" key="1">
    <citation type="submission" date="2023-10" db="EMBL/GenBank/DDBJ databases">
        <title>Chromosome-scale genome assembly provides insights into flower coloration mechanisms of Canna indica.</title>
        <authorList>
            <person name="Li C."/>
        </authorList>
    </citation>
    <scope>NUCLEOTIDE SEQUENCE [LARGE SCALE GENOMIC DNA]</scope>
    <source>
        <tissue evidence="1">Flower</tissue>
    </source>
</reference>
<protein>
    <recommendedName>
        <fullName evidence="3">Reverse transcriptase</fullName>
    </recommendedName>
</protein>
<proteinExistence type="predicted"/>
<dbReference type="EMBL" id="CP136892">
    <property type="protein sequence ID" value="WOL01676.1"/>
    <property type="molecule type" value="Genomic_DNA"/>
</dbReference>
<gene>
    <name evidence="1" type="ORF">Cni_G10393</name>
</gene>
<sequence length="155" mass="18600">MWKDGCLKVTKITNALARQIHLKWWSKAKSNWIGEGEKNTKFFHNLVKMKRRRSRVEEIVVEGKVIKDNNEMAGSFANWYEELWTFFEERRTNKVDLNNFEWVRISTEDCATLEREFSEEEIWVAVNSLRRGKSPGPDGFILEFYIQCWEEMKKQ</sequence>
<dbReference type="Proteomes" id="UP001327560">
    <property type="component" value="Chromosome 3"/>
</dbReference>
<accession>A0AAQ3K9T8</accession>
<keyword evidence="2" id="KW-1185">Reference proteome</keyword>
<name>A0AAQ3K9T8_9LILI</name>
<evidence type="ECO:0008006" key="3">
    <source>
        <dbReference type="Google" id="ProtNLM"/>
    </source>
</evidence>
<evidence type="ECO:0000313" key="2">
    <source>
        <dbReference type="Proteomes" id="UP001327560"/>
    </source>
</evidence>
<organism evidence="1 2">
    <name type="scientific">Canna indica</name>
    <name type="common">Indian-shot</name>
    <dbReference type="NCBI Taxonomy" id="4628"/>
    <lineage>
        <taxon>Eukaryota</taxon>
        <taxon>Viridiplantae</taxon>
        <taxon>Streptophyta</taxon>
        <taxon>Embryophyta</taxon>
        <taxon>Tracheophyta</taxon>
        <taxon>Spermatophyta</taxon>
        <taxon>Magnoliopsida</taxon>
        <taxon>Liliopsida</taxon>
        <taxon>Zingiberales</taxon>
        <taxon>Cannaceae</taxon>
        <taxon>Canna</taxon>
    </lineage>
</organism>
<evidence type="ECO:0000313" key="1">
    <source>
        <dbReference type="EMBL" id="WOL01676.1"/>
    </source>
</evidence>